<sequence>MKTGSKWVSGMVAASLLWTGMTWSTSTVSAASPFSDVKANHWAEKHITKLALQGILKGGTNGKFNPSNAVTRQEAVIIALRFMGVADEVKLSDVLVFPSSLVIKEDYKPYIKLAVQKKILMIDEEVALAEKEQGKEWGKSPATREWMTRLLVRAIGKDAEAKLASAQATSFGDDAKIDVKLKGYVNVAVSSGLVTGVTATKFDPLASVTREMASTLFSRAESKIEVAYSGQVNGVLLSSSATQMTLLHSDGVVKDYKLSPNASIYGFGSDQITALSNLKQYGEVFLVSYSDGSIGYVEQTNETAKVKTYEGTLTRVSTSLNRLTVLIGEDSNYYYYDPQHLPAITDSNGQAVALSDLPVNVNVKILVDAVRTDGKIVSVAVKQSVTNKSGAGTVSSWNSATHSLQVKDSVTGNIESLAVNVNAIIKKDGVNIASEDMKVGDTISYEVKTGSVTSIVVTKSQKSTISGVLNAIDKTDKTIQFTLNNNLEAEYLADNVAVKIDGFAEPTLDDLYKGDAVTLTLNDSGKVSLITVTGRTVKSLVAATINSYVVDAKTLIVFDAAGTKYNLDVNASTRFDLNGTKLTLDAAIPFITAKGKKINIGYSGTNVVYVSIIAKYSGTVTENNTSAKTLKLAIDSTNNITIGYSSPIVEIYGQNSETYSDIRIGDQVTVLLNAFQDQAASILVQKNAQFEFVSSDLTGNKLRAKRADGVVEEWTLASTVALQDENGAAIALNALNSASLLNVTFQGNTPVKIKAVSVTYGRVLSVNTANASIDIVTSLGVAVTKPVGTTPIIMRDNVVLSSLTTVQPDDRVEIRKDENDRVVIQIVPVLRKIFWYAEIDTRTINVKKETLTDTNFYFTVHPTAYIHQGTTTLSLADLRNDDAISLYILRGKVVEIAR</sequence>
<comment type="caution">
    <text evidence="3">The sequence shown here is derived from an EMBL/GenBank/DDBJ whole genome shotgun (WGS) entry which is preliminary data.</text>
</comment>
<feature type="domain" description="SLH" evidence="2">
    <location>
        <begin position="168"/>
        <end position="231"/>
    </location>
</feature>
<evidence type="ECO:0000313" key="4">
    <source>
        <dbReference type="Proteomes" id="UP000297900"/>
    </source>
</evidence>
<dbReference type="Proteomes" id="UP000297900">
    <property type="component" value="Unassembled WGS sequence"/>
</dbReference>
<protein>
    <submittedName>
        <fullName evidence="3">S-layer homology domain-containing protein</fullName>
    </submittedName>
</protein>
<reference evidence="3 4" key="1">
    <citation type="submission" date="2019-03" db="EMBL/GenBank/DDBJ databases">
        <title>Cohnella endophytica sp. nov., a novel endophytic bacterium isolated from bark of Sonneratia apetala.</title>
        <authorList>
            <person name="Tuo L."/>
        </authorList>
    </citation>
    <scope>NUCLEOTIDE SEQUENCE [LARGE SCALE GENOMIC DNA]</scope>
    <source>
        <strain evidence="3 4">CCTCC AB 208254</strain>
    </source>
</reference>
<organism evidence="3 4">
    <name type="scientific">Cohnella luojiensis</name>
    <dbReference type="NCBI Taxonomy" id="652876"/>
    <lineage>
        <taxon>Bacteria</taxon>
        <taxon>Bacillati</taxon>
        <taxon>Bacillota</taxon>
        <taxon>Bacilli</taxon>
        <taxon>Bacillales</taxon>
        <taxon>Paenibacillaceae</taxon>
        <taxon>Cohnella</taxon>
    </lineage>
</organism>
<proteinExistence type="predicted"/>
<dbReference type="PROSITE" id="PS51272">
    <property type="entry name" value="SLH"/>
    <property type="match status" value="2"/>
</dbReference>
<dbReference type="OrthoDB" id="2611444at2"/>
<dbReference type="EMBL" id="SOMN01000003">
    <property type="protein sequence ID" value="TFE30063.1"/>
    <property type="molecule type" value="Genomic_DNA"/>
</dbReference>
<gene>
    <name evidence="3" type="ORF">E2980_04730</name>
</gene>
<feature type="domain" description="SLH" evidence="2">
    <location>
        <begin position="30"/>
        <end position="93"/>
    </location>
</feature>
<dbReference type="Pfam" id="PF00395">
    <property type="entry name" value="SLH"/>
    <property type="match status" value="1"/>
</dbReference>
<name>A0A4Y8M450_9BACL</name>
<accession>A0A4Y8M450</accession>
<keyword evidence="1" id="KW-0732">Signal</keyword>
<dbReference type="InterPro" id="IPR001119">
    <property type="entry name" value="SLH_dom"/>
</dbReference>
<feature type="chain" id="PRO_5021490999" evidence="1">
    <location>
        <begin position="31"/>
        <end position="898"/>
    </location>
</feature>
<evidence type="ECO:0000259" key="2">
    <source>
        <dbReference type="PROSITE" id="PS51272"/>
    </source>
</evidence>
<dbReference type="AlphaFoldDB" id="A0A4Y8M450"/>
<keyword evidence="4" id="KW-1185">Reference proteome</keyword>
<feature type="signal peptide" evidence="1">
    <location>
        <begin position="1"/>
        <end position="30"/>
    </location>
</feature>
<evidence type="ECO:0000256" key="1">
    <source>
        <dbReference type="SAM" id="SignalP"/>
    </source>
</evidence>
<dbReference type="RefSeq" id="WP_135150975.1">
    <property type="nucleotide sequence ID" value="NZ_SOMN01000003.1"/>
</dbReference>
<evidence type="ECO:0000313" key="3">
    <source>
        <dbReference type="EMBL" id="TFE30063.1"/>
    </source>
</evidence>